<protein>
    <submittedName>
        <fullName evidence="1">Uncharacterized protein</fullName>
    </submittedName>
</protein>
<reference evidence="1" key="1">
    <citation type="submission" date="2021-05" db="EMBL/GenBank/DDBJ databases">
        <authorList>
            <person name="Scholz U."/>
            <person name="Mascher M."/>
            <person name="Fiebig A."/>
        </authorList>
    </citation>
    <scope>NUCLEOTIDE SEQUENCE [LARGE SCALE GENOMIC DNA]</scope>
</reference>
<keyword evidence="2" id="KW-1185">Reference proteome</keyword>
<evidence type="ECO:0000313" key="2">
    <source>
        <dbReference type="Proteomes" id="UP001732700"/>
    </source>
</evidence>
<accession>A0ACD5WU98</accession>
<sequence length="132" mass="14589">MSFRICYPEREKGTGPHLLATIDLLLDNKFSINLRREFSCVMENKEAAPAAATAAQENKEAASCFKRTVPEDATFVEAAKEQLKQFTEAPMEEHWSCIKNKVRSVFGEPSAIFGGFGKDDSSKTAPPSVESQ</sequence>
<organism evidence="1 2">
    <name type="scientific">Avena sativa</name>
    <name type="common">Oat</name>
    <dbReference type="NCBI Taxonomy" id="4498"/>
    <lineage>
        <taxon>Eukaryota</taxon>
        <taxon>Viridiplantae</taxon>
        <taxon>Streptophyta</taxon>
        <taxon>Embryophyta</taxon>
        <taxon>Tracheophyta</taxon>
        <taxon>Spermatophyta</taxon>
        <taxon>Magnoliopsida</taxon>
        <taxon>Liliopsida</taxon>
        <taxon>Poales</taxon>
        <taxon>Poaceae</taxon>
        <taxon>BOP clade</taxon>
        <taxon>Pooideae</taxon>
        <taxon>Poodae</taxon>
        <taxon>Poeae</taxon>
        <taxon>Poeae Chloroplast Group 1 (Aveneae type)</taxon>
        <taxon>Aveninae</taxon>
        <taxon>Avena</taxon>
    </lineage>
</organism>
<name>A0ACD5WU98_AVESA</name>
<proteinExistence type="predicted"/>
<dbReference type="Proteomes" id="UP001732700">
    <property type="component" value="Chromosome 4C"/>
</dbReference>
<evidence type="ECO:0000313" key="1">
    <source>
        <dbReference type="EnsemblPlants" id="AVESA.00010b.r2.4CG1275650.1.CDS"/>
    </source>
</evidence>
<dbReference type="EnsemblPlants" id="AVESA.00010b.r2.4CG1275650.1">
    <property type="protein sequence ID" value="AVESA.00010b.r2.4CG1275650.1.CDS"/>
    <property type="gene ID" value="AVESA.00010b.r2.4CG1275650"/>
</dbReference>
<reference evidence="1" key="2">
    <citation type="submission" date="2025-09" db="UniProtKB">
        <authorList>
            <consortium name="EnsemblPlants"/>
        </authorList>
    </citation>
    <scope>IDENTIFICATION</scope>
</reference>